<reference evidence="1" key="1">
    <citation type="submission" date="2018-05" db="EMBL/GenBank/DDBJ databases">
        <authorList>
            <person name="Lanie J.A."/>
            <person name="Ng W.-L."/>
            <person name="Kazmierczak K.M."/>
            <person name="Andrzejewski T.M."/>
            <person name="Davidsen T.M."/>
            <person name="Wayne K.J."/>
            <person name="Tettelin H."/>
            <person name="Glass J.I."/>
            <person name="Rusch D."/>
            <person name="Podicherti R."/>
            <person name="Tsui H.-C.T."/>
            <person name="Winkler M.E."/>
        </authorList>
    </citation>
    <scope>NUCLEOTIDE SEQUENCE</scope>
</reference>
<organism evidence="1">
    <name type="scientific">marine metagenome</name>
    <dbReference type="NCBI Taxonomy" id="408172"/>
    <lineage>
        <taxon>unclassified sequences</taxon>
        <taxon>metagenomes</taxon>
        <taxon>ecological metagenomes</taxon>
    </lineage>
</organism>
<sequence length="323" mass="38892">MVYGGSDVWVNNWLKEVAPKLNHSSKLLIHRRRPENIKVEYDSPIEIVWQGFDPRGFEETIKNARKIHILHGYYTPHKLIEYNKDKIESLCVHVSLDLSLKSGFDLGLKNYLHFSAVPEWEKKVVKWAKKVMWIGINKTPLHDQVDIIDIPNYYEFTQNKKVCMSNRVGFASRCETRKSPHFLDGVDSYVFTDTHDFNWWKKNLKLKFEKTRVYQFNYNNLHKFFNREDWGISHSCFLNEPFGYSIFQSLDYGKLPILQNDWCEEYEYPFRALTKQEFDQQIKNISELSEKERQDYLDGLRDYCRKYDNKEVWVEKYLQIYNF</sequence>
<dbReference type="AlphaFoldDB" id="A0A382B3I5"/>
<protein>
    <recommendedName>
        <fullName evidence="2">Glycosyl transferase CAP10 domain-containing protein</fullName>
    </recommendedName>
</protein>
<proteinExistence type="predicted"/>
<evidence type="ECO:0000313" key="1">
    <source>
        <dbReference type="EMBL" id="SVB07843.1"/>
    </source>
</evidence>
<evidence type="ECO:0008006" key="2">
    <source>
        <dbReference type="Google" id="ProtNLM"/>
    </source>
</evidence>
<dbReference type="EMBL" id="UINC01027864">
    <property type="protein sequence ID" value="SVB07843.1"/>
    <property type="molecule type" value="Genomic_DNA"/>
</dbReference>
<gene>
    <name evidence="1" type="ORF">METZ01_LOCUS160697</name>
</gene>
<name>A0A382B3I5_9ZZZZ</name>
<accession>A0A382B3I5</accession>